<dbReference type="SUPFAM" id="SSF82171">
    <property type="entry name" value="DPP6 N-terminal domain-like"/>
    <property type="match status" value="1"/>
</dbReference>
<keyword evidence="2" id="KW-0472">Membrane</keyword>
<organism evidence="3">
    <name type="scientific">Thermorudis peleae</name>
    <dbReference type="NCBI Taxonomy" id="1382356"/>
    <lineage>
        <taxon>Bacteria</taxon>
        <taxon>Pseudomonadati</taxon>
        <taxon>Thermomicrobiota</taxon>
        <taxon>Thermomicrobia</taxon>
        <taxon>Thermomicrobia incertae sedis</taxon>
        <taxon>Thermorudis</taxon>
    </lineage>
</organism>
<accession>A0A831TE69</accession>
<reference evidence="3" key="1">
    <citation type="journal article" date="2020" name="mSystems">
        <title>Genome- and Community-Level Interaction Insights into Carbon Utilization and Element Cycling Functions of Hydrothermarchaeota in Hydrothermal Sediment.</title>
        <authorList>
            <person name="Zhou Z."/>
            <person name="Liu Y."/>
            <person name="Xu W."/>
            <person name="Pan J."/>
            <person name="Luo Z.H."/>
            <person name="Li M."/>
        </authorList>
    </citation>
    <scope>NUCLEOTIDE SEQUENCE [LARGE SCALE GENOMIC DNA]</scope>
    <source>
        <strain evidence="3">SpSt-210</strain>
    </source>
</reference>
<feature type="transmembrane region" description="Helical" evidence="2">
    <location>
        <begin position="116"/>
        <end position="138"/>
    </location>
</feature>
<evidence type="ECO:0000256" key="2">
    <source>
        <dbReference type="SAM" id="Phobius"/>
    </source>
</evidence>
<gene>
    <name evidence="3" type="ORF">ENP34_02990</name>
</gene>
<dbReference type="AlphaFoldDB" id="A0A831TE69"/>
<feature type="region of interest" description="Disordered" evidence="1">
    <location>
        <begin position="147"/>
        <end position="179"/>
    </location>
</feature>
<protein>
    <submittedName>
        <fullName evidence="3">Uncharacterized protein</fullName>
    </submittedName>
</protein>
<feature type="compositionally biased region" description="Low complexity" evidence="1">
    <location>
        <begin position="74"/>
        <end position="86"/>
    </location>
</feature>
<feature type="region of interest" description="Disordered" evidence="1">
    <location>
        <begin position="70"/>
        <end position="106"/>
    </location>
</feature>
<proteinExistence type="predicted"/>
<sequence length="499" mass="53022">MNDRERAEQLDRFIDRLLAGEAPDLDEVADPELRELCALALEVRNAREPQAVRPEDLAAMAARVAQEVRMSRRPAAPGDGALPPDSGLDEGGPESAGEPVTRVTVGNRRPRPLKHVAELLAAAIALGLFTGFLIFLLGGRAEPELGGSPATMPAPAASPTPPGQTALPGAPISPPYQSLGTAPTDGVTLVWVTGDELTPSSFEIQAVRLGEGQVVTVASGVTHPGRIDVDGDIVVWDQADPTCPTGCPSVHAKNLTTGETFIVADSEGTVHDDAPAISGSWVVWLRIDPGTGYQAIMARDIGSMAEPIVLTERRREQLELSPPVIDGEWVAWAEGDDDAPQHPLMLTRIGTGEPDMVSPDVRWGAFEINGGVLVYIERSGSPGVEGTTGVETLLARRLDTGETMIVRGPIPSDIFGPSAPVTDGQHVFWVEVSPGERYPQIWGHDLTSGNTFRVTGYGINTGPQVVGDWLVWGHRSGPDAPAQTYAVRIEEIVALSRQP</sequence>
<evidence type="ECO:0000256" key="1">
    <source>
        <dbReference type="SAM" id="MobiDB-lite"/>
    </source>
</evidence>
<dbReference type="EMBL" id="DSIY01000065">
    <property type="protein sequence ID" value="HEG90395.1"/>
    <property type="molecule type" value="Genomic_DNA"/>
</dbReference>
<keyword evidence="2" id="KW-0812">Transmembrane</keyword>
<comment type="caution">
    <text evidence="3">The sequence shown here is derived from an EMBL/GenBank/DDBJ whole genome shotgun (WGS) entry which is preliminary data.</text>
</comment>
<keyword evidence="2" id="KW-1133">Transmembrane helix</keyword>
<evidence type="ECO:0000313" key="3">
    <source>
        <dbReference type="EMBL" id="HEG90395.1"/>
    </source>
</evidence>
<name>A0A831TE69_9BACT</name>